<dbReference type="EMBL" id="JBHMEA010000006">
    <property type="protein sequence ID" value="MFB9230297.1"/>
    <property type="molecule type" value="Genomic_DNA"/>
</dbReference>
<evidence type="ECO:0000256" key="1">
    <source>
        <dbReference type="SAM" id="Phobius"/>
    </source>
</evidence>
<dbReference type="Pfam" id="PF10658">
    <property type="entry name" value="DUF2484"/>
    <property type="match status" value="1"/>
</dbReference>
<dbReference type="Proteomes" id="UP001589683">
    <property type="component" value="Unassembled WGS sequence"/>
</dbReference>
<dbReference type="RefSeq" id="WP_213888565.1">
    <property type="nucleotide sequence ID" value="NZ_JAGFNU010000004.1"/>
</dbReference>
<keyword evidence="1" id="KW-0812">Transmembrane</keyword>
<comment type="caution">
    <text evidence="2">The sequence shown here is derived from an EMBL/GenBank/DDBJ whole genome shotgun (WGS) entry which is preliminary data.</text>
</comment>
<keyword evidence="3" id="KW-1185">Reference proteome</keyword>
<evidence type="ECO:0000313" key="2">
    <source>
        <dbReference type="EMBL" id="MFB9230297.1"/>
    </source>
</evidence>
<dbReference type="InterPro" id="IPR018919">
    <property type="entry name" value="DUF2484"/>
</dbReference>
<proteinExistence type="predicted"/>
<gene>
    <name evidence="2" type="ORF">ACFFUT_00675</name>
</gene>
<sequence>MTTSLYLACFWAIAATFVALLPMRLQYVPGVSLLLLAPLLMGYLAYEHNVWIVLLAFAAVISMFRRPLVYYIVKLYNFPSRQSKQEGTDQ</sequence>
<feature type="transmembrane region" description="Helical" evidence="1">
    <location>
        <begin position="52"/>
        <end position="73"/>
    </location>
</feature>
<evidence type="ECO:0000313" key="3">
    <source>
        <dbReference type="Proteomes" id="UP001589683"/>
    </source>
</evidence>
<protein>
    <submittedName>
        <fullName evidence="2">DUF2484 family protein</fullName>
    </submittedName>
</protein>
<accession>A0ABV5JA08</accession>
<name>A0ABV5JA08_9RHOB</name>
<feature type="transmembrane region" description="Helical" evidence="1">
    <location>
        <begin position="5"/>
        <end position="21"/>
    </location>
</feature>
<organism evidence="2 3">
    <name type="scientific">Pseudohalocynthiibacter aestuariivivens</name>
    <dbReference type="NCBI Taxonomy" id="1591409"/>
    <lineage>
        <taxon>Bacteria</taxon>
        <taxon>Pseudomonadati</taxon>
        <taxon>Pseudomonadota</taxon>
        <taxon>Alphaproteobacteria</taxon>
        <taxon>Rhodobacterales</taxon>
        <taxon>Paracoccaceae</taxon>
        <taxon>Pseudohalocynthiibacter</taxon>
    </lineage>
</organism>
<keyword evidence="1" id="KW-1133">Transmembrane helix</keyword>
<keyword evidence="1" id="KW-0472">Membrane</keyword>
<reference evidence="2 3" key="1">
    <citation type="submission" date="2024-09" db="EMBL/GenBank/DDBJ databases">
        <authorList>
            <person name="Sun Q."/>
            <person name="Mori K."/>
        </authorList>
    </citation>
    <scope>NUCLEOTIDE SEQUENCE [LARGE SCALE GENOMIC DNA]</scope>
    <source>
        <strain evidence="2 3">CECT 8726</strain>
    </source>
</reference>